<keyword evidence="2" id="KW-0805">Transcription regulation</keyword>
<dbReference type="GO" id="GO:0005634">
    <property type="term" value="C:nucleus"/>
    <property type="evidence" value="ECO:0007669"/>
    <property type="project" value="UniProtKB-SubCell"/>
</dbReference>
<proteinExistence type="predicted"/>
<protein>
    <recommendedName>
        <fullName evidence="6">BHLH domain-containing protein</fullName>
    </recommendedName>
</protein>
<dbReference type="Gene3D" id="4.10.280.10">
    <property type="entry name" value="Helix-loop-helix DNA-binding domain"/>
    <property type="match status" value="1"/>
</dbReference>
<evidence type="ECO:0000256" key="4">
    <source>
        <dbReference type="ARBA" id="ARBA00023242"/>
    </source>
</evidence>
<evidence type="ECO:0000256" key="1">
    <source>
        <dbReference type="ARBA" id="ARBA00004123"/>
    </source>
</evidence>
<dbReference type="OrthoDB" id="1928604at2759"/>
<feature type="compositionally biased region" description="Polar residues" evidence="5">
    <location>
        <begin position="56"/>
        <end position="83"/>
    </location>
</feature>
<dbReference type="PANTHER" id="PTHR12565:SF184">
    <property type="entry name" value="BHLH TRANSCRIPTION FACTOR"/>
    <property type="match status" value="1"/>
</dbReference>
<feature type="domain" description="BHLH" evidence="6">
    <location>
        <begin position="156"/>
        <end position="206"/>
    </location>
</feature>
<dbReference type="PANTHER" id="PTHR12565">
    <property type="entry name" value="STEROL REGULATORY ELEMENT-BINDING PROTEIN"/>
    <property type="match status" value="1"/>
</dbReference>
<dbReference type="FunFam" id="4.10.280.10:FF:000002">
    <property type="entry name" value="Basic helix-loop-helix transcription factor"/>
    <property type="match status" value="1"/>
</dbReference>
<dbReference type="PROSITE" id="PS50888">
    <property type="entry name" value="BHLH"/>
    <property type="match status" value="1"/>
</dbReference>
<feature type="region of interest" description="Disordered" evidence="5">
    <location>
        <begin position="106"/>
        <end position="145"/>
    </location>
</feature>
<dbReference type="InterPro" id="IPR024097">
    <property type="entry name" value="bHLH_ZIP_TF"/>
</dbReference>
<dbReference type="Pfam" id="PF00010">
    <property type="entry name" value="HLH"/>
    <property type="match status" value="1"/>
</dbReference>
<name>A0A9Q1KTS6_9CARY</name>
<dbReference type="AlphaFoldDB" id="A0A9Q1KTS6"/>
<dbReference type="GO" id="GO:0046983">
    <property type="term" value="F:protein dimerization activity"/>
    <property type="evidence" value="ECO:0007669"/>
    <property type="project" value="InterPro"/>
</dbReference>
<dbReference type="SUPFAM" id="SSF47459">
    <property type="entry name" value="HLH, helix-loop-helix DNA-binding domain"/>
    <property type="match status" value="1"/>
</dbReference>
<comment type="caution">
    <text evidence="7">The sequence shown here is derived from an EMBL/GenBank/DDBJ whole genome shotgun (WGS) entry which is preliminary data.</text>
</comment>
<evidence type="ECO:0000313" key="7">
    <source>
        <dbReference type="EMBL" id="KAJ8449524.1"/>
    </source>
</evidence>
<dbReference type="GO" id="GO:0003700">
    <property type="term" value="F:DNA-binding transcription factor activity"/>
    <property type="evidence" value="ECO:0007669"/>
    <property type="project" value="TreeGrafter"/>
</dbReference>
<evidence type="ECO:0000256" key="3">
    <source>
        <dbReference type="ARBA" id="ARBA00023163"/>
    </source>
</evidence>
<dbReference type="InterPro" id="IPR011598">
    <property type="entry name" value="bHLH_dom"/>
</dbReference>
<gene>
    <name evidence="7" type="ORF">Cgig2_005546</name>
</gene>
<dbReference type="InterPro" id="IPR036638">
    <property type="entry name" value="HLH_DNA-bd_sf"/>
</dbReference>
<feature type="compositionally biased region" description="Basic and acidic residues" evidence="5">
    <location>
        <begin position="108"/>
        <end position="144"/>
    </location>
</feature>
<organism evidence="7 8">
    <name type="scientific">Carnegiea gigantea</name>
    <dbReference type="NCBI Taxonomy" id="171969"/>
    <lineage>
        <taxon>Eukaryota</taxon>
        <taxon>Viridiplantae</taxon>
        <taxon>Streptophyta</taxon>
        <taxon>Embryophyta</taxon>
        <taxon>Tracheophyta</taxon>
        <taxon>Spermatophyta</taxon>
        <taxon>Magnoliopsida</taxon>
        <taxon>eudicotyledons</taxon>
        <taxon>Gunneridae</taxon>
        <taxon>Pentapetalae</taxon>
        <taxon>Caryophyllales</taxon>
        <taxon>Cactineae</taxon>
        <taxon>Cactaceae</taxon>
        <taxon>Cactoideae</taxon>
        <taxon>Echinocereeae</taxon>
        <taxon>Carnegiea</taxon>
    </lineage>
</organism>
<reference evidence="7" key="1">
    <citation type="submission" date="2022-04" db="EMBL/GenBank/DDBJ databases">
        <title>Carnegiea gigantea Genome sequencing and assembly v2.</title>
        <authorList>
            <person name="Copetti D."/>
            <person name="Sanderson M.J."/>
            <person name="Burquez A."/>
            <person name="Wojciechowski M.F."/>
        </authorList>
    </citation>
    <scope>NUCLEOTIDE SEQUENCE</scope>
    <source>
        <strain evidence="7">SGP5-SGP5p</strain>
        <tissue evidence="7">Aerial part</tissue>
    </source>
</reference>
<keyword evidence="4" id="KW-0539">Nucleus</keyword>
<dbReference type="SMART" id="SM00353">
    <property type="entry name" value="HLH"/>
    <property type="match status" value="1"/>
</dbReference>
<accession>A0A9Q1KTS6</accession>
<keyword evidence="3" id="KW-0804">Transcription</keyword>
<evidence type="ECO:0000313" key="8">
    <source>
        <dbReference type="Proteomes" id="UP001153076"/>
    </source>
</evidence>
<feature type="region of interest" description="Disordered" evidence="5">
    <location>
        <begin position="51"/>
        <end position="83"/>
    </location>
</feature>
<sequence>MAAFSHQQHPLLLDSVFPPDSPLKNSGILDELVPYWTQFYPSSVHPPLAHLEGSSIDGSNQESSCIEQQSINNDPSTTQKQGNQSLLSMAYKAESGEQVFFMGSLNDQDVKQARGKKPKGDKEAKKGDRNDKKDQNKADVEEPPKGYIHVRARRGQATDSHSLAERVRREKISERMKMLQALVPGCDKVTGKALVLDEIINYVQSLQTQVEFLSMRLASLDPMVCNFGLMDLDLIMPFGTQGIINNGSMALPRPPIQSSSTATATATAAGIDTAPSTSLVDVTAIAASATNSYTALQPPNFVNTSVVPTTINTNTGVNMNQSLNFTNANTITTMATTSFPCPLIIDTSANLFQRGQKPSPSVLPLQIPNTSAARAGDKGNADTIPGRFLFPTQWGVECSY</sequence>
<evidence type="ECO:0000256" key="5">
    <source>
        <dbReference type="SAM" id="MobiDB-lite"/>
    </source>
</evidence>
<evidence type="ECO:0000259" key="6">
    <source>
        <dbReference type="PROSITE" id="PS50888"/>
    </source>
</evidence>
<dbReference type="CDD" id="cd18919">
    <property type="entry name" value="bHLH_AtBPE_like"/>
    <property type="match status" value="1"/>
</dbReference>
<evidence type="ECO:0000256" key="2">
    <source>
        <dbReference type="ARBA" id="ARBA00023015"/>
    </source>
</evidence>
<dbReference type="Proteomes" id="UP001153076">
    <property type="component" value="Unassembled WGS sequence"/>
</dbReference>
<comment type="subcellular location">
    <subcellularLocation>
        <location evidence="1">Nucleus</location>
    </subcellularLocation>
</comment>
<keyword evidence="8" id="KW-1185">Reference proteome</keyword>
<dbReference type="EMBL" id="JAKOGI010000020">
    <property type="protein sequence ID" value="KAJ8449524.1"/>
    <property type="molecule type" value="Genomic_DNA"/>
</dbReference>